<dbReference type="eggNOG" id="COG1309">
    <property type="taxonomic scope" value="Bacteria"/>
</dbReference>
<dbReference type="InterPro" id="IPR009057">
    <property type="entry name" value="Homeodomain-like_sf"/>
</dbReference>
<dbReference type="OrthoDB" id="66596at2"/>
<dbReference type="Gene3D" id="1.10.357.10">
    <property type="entry name" value="Tetracycline Repressor, domain 2"/>
    <property type="match status" value="1"/>
</dbReference>
<proteinExistence type="predicted"/>
<dbReference type="AlphaFoldDB" id="C0BZ61"/>
<evidence type="ECO:0008006" key="3">
    <source>
        <dbReference type="Google" id="ProtNLM"/>
    </source>
</evidence>
<dbReference type="EMBL" id="ABYI02000019">
    <property type="protein sequence ID" value="EEG74439.1"/>
    <property type="molecule type" value="Genomic_DNA"/>
</dbReference>
<protein>
    <recommendedName>
        <fullName evidence="3">Transcriptional regulator, TetR family</fullName>
    </recommendedName>
</protein>
<evidence type="ECO:0000313" key="1">
    <source>
        <dbReference type="EMBL" id="EEG74439.1"/>
    </source>
</evidence>
<dbReference type="Proteomes" id="UP000004893">
    <property type="component" value="Unassembled WGS sequence"/>
</dbReference>
<keyword evidence="2" id="KW-1185">Reference proteome</keyword>
<accession>C0BZ61</accession>
<reference evidence="1" key="1">
    <citation type="submission" date="2009-02" db="EMBL/GenBank/DDBJ databases">
        <authorList>
            <person name="Fulton L."/>
            <person name="Clifton S."/>
            <person name="Fulton B."/>
            <person name="Xu J."/>
            <person name="Minx P."/>
            <person name="Pepin K.H."/>
            <person name="Johnson M."/>
            <person name="Bhonagiri V."/>
            <person name="Nash W.E."/>
            <person name="Mardis E.R."/>
            <person name="Wilson R.K."/>
        </authorList>
    </citation>
    <scope>NUCLEOTIDE SEQUENCE [LARGE SCALE GENOMIC DNA]</scope>
    <source>
        <strain evidence="1">DSM 15053</strain>
    </source>
</reference>
<sequence length="197" mass="22475">MPKQRITKEMVVDVAFEIARKGGMEKVMVKSIADKLGCSVQPIYSYCTNMDGLREDVGNRARSFIGEYIVSHIDKNDLFRSTGKAYIQLAKEEPYILKIFIMQERKNILSLKDIYETETSPQMAEVIAKGLDISVECAKQLHLNMLIYTIGLGTIFSVSSPGIPIDEIFLQQEQAYQIFMNDTLRKREINNENSNHL</sequence>
<dbReference type="RefSeq" id="WP_006442436.1">
    <property type="nucleotide sequence ID" value="NZ_CP036524.1"/>
</dbReference>
<dbReference type="STRING" id="553973.CLOHYLEM_05100"/>
<comment type="caution">
    <text evidence="1">The sequence shown here is derived from an EMBL/GenBank/DDBJ whole genome shotgun (WGS) entry which is preliminary data.</text>
</comment>
<reference evidence="1" key="2">
    <citation type="submission" date="2013-06" db="EMBL/GenBank/DDBJ databases">
        <title>Draft genome sequence of Clostridium hylemonae (DSM 15053).</title>
        <authorList>
            <person name="Sudarsanam P."/>
            <person name="Ley R."/>
            <person name="Guruge J."/>
            <person name="Turnbaugh P.J."/>
            <person name="Mahowald M."/>
            <person name="Liep D."/>
            <person name="Gordon J."/>
        </authorList>
    </citation>
    <scope>NUCLEOTIDE SEQUENCE</scope>
    <source>
        <strain evidence="1">DSM 15053</strain>
    </source>
</reference>
<name>C0BZ61_9FIRM</name>
<gene>
    <name evidence="1" type="ORF">CLOHYLEM_05100</name>
</gene>
<organism evidence="1 2">
    <name type="scientific">[Clostridium] hylemonae DSM 15053</name>
    <dbReference type="NCBI Taxonomy" id="553973"/>
    <lineage>
        <taxon>Bacteria</taxon>
        <taxon>Bacillati</taxon>
        <taxon>Bacillota</taxon>
        <taxon>Clostridia</taxon>
        <taxon>Lachnospirales</taxon>
        <taxon>Lachnospiraceae</taxon>
    </lineage>
</organism>
<dbReference type="SUPFAM" id="SSF46689">
    <property type="entry name" value="Homeodomain-like"/>
    <property type="match status" value="1"/>
</dbReference>
<evidence type="ECO:0000313" key="2">
    <source>
        <dbReference type="Proteomes" id="UP000004893"/>
    </source>
</evidence>
<dbReference type="HOGENOM" id="CLU_100170_0_0_9"/>